<dbReference type="PANTHER" id="PTHR42788:SF13">
    <property type="entry name" value="ALIPHATIC SULFONATES IMPORT ATP-BINDING PROTEIN SSUB"/>
    <property type="match status" value="1"/>
</dbReference>
<name>A0ABY4N0L4_9MICO</name>
<dbReference type="Gene3D" id="3.40.50.300">
    <property type="entry name" value="P-loop containing nucleotide triphosphate hydrolases"/>
    <property type="match status" value="1"/>
</dbReference>
<keyword evidence="1" id="KW-0813">Transport</keyword>
<accession>A0ABY4N0L4</accession>
<dbReference type="EMBL" id="CP097218">
    <property type="protein sequence ID" value="UQN28097.1"/>
    <property type="molecule type" value="Genomic_DNA"/>
</dbReference>
<dbReference type="SMART" id="SM00382">
    <property type="entry name" value="AAA"/>
    <property type="match status" value="1"/>
</dbReference>
<dbReference type="InterPro" id="IPR050166">
    <property type="entry name" value="ABC_transporter_ATP-bind"/>
</dbReference>
<evidence type="ECO:0000313" key="6">
    <source>
        <dbReference type="Proteomes" id="UP001055868"/>
    </source>
</evidence>
<dbReference type="InterPro" id="IPR017871">
    <property type="entry name" value="ABC_transporter-like_CS"/>
</dbReference>
<evidence type="ECO:0000259" key="4">
    <source>
        <dbReference type="PROSITE" id="PS50893"/>
    </source>
</evidence>
<proteinExistence type="predicted"/>
<dbReference type="Proteomes" id="UP001055868">
    <property type="component" value="Chromosome"/>
</dbReference>
<evidence type="ECO:0000256" key="3">
    <source>
        <dbReference type="ARBA" id="ARBA00022840"/>
    </source>
</evidence>
<dbReference type="GO" id="GO:0005524">
    <property type="term" value="F:ATP binding"/>
    <property type="evidence" value="ECO:0007669"/>
    <property type="project" value="UniProtKB-KW"/>
</dbReference>
<keyword evidence="2" id="KW-0547">Nucleotide-binding</keyword>
<evidence type="ECO:0000256" key="2">
    <source>
        <dbReference type="ARBA" id="ARBA00022741"/>
    </source>
</evidence>
<dbReference type="RefSeq" id="WP_249477075.1">
    <property type="nucleotide sequence ID" value="NZ_CP097218.1"/>
</dbReference>
<dbReference type="PANTHER" id="PTHR42788">
    <property type="entry name" value="TAURINE IMPORT ATP-BINDING PROTEIN-RELATED"/>
    <property type="match status" value="1"/>
</dbReference>
<dbReference type="Pfam" id="PF00005">
    <property type="entry name" value="ABC_tran"/>
    <property type="match status" value="1"/>
</dbReference>
<dbReference type="PROSITE" id="PS50893">
    <property type="entry name" value="ABC_TRANSPORTER_2"/>
    <property type="match status" value="1"/>
</dbReference>
<dbReference type="InterPro" id="IPR027417">
    <property type="entry name" value="P-loop_NTPase"/>
</dbReference>
<evidence type="ECO:0000313" key="5">
    <source>
        <dbReference type="EMBL" id="UQN28097.1"/>
    </source>
</evidence>
<feature type="domain" description="ABC transporter" evidence="4">
    <location>
        <begin position="22"/>
        <end position="254"/>
    </location>
</feature>
<dbReference type="PROSITE" id="PS00211">
    <property type="entry name" value="ABC_TRANSPORTER_1"/>
    <property type="match status" value="1"/>
</dbReference>
<dbReference type="CDD" id="cd03293">
    <property type="entry name" value="ABC_NrtD_SsuB_transporters"/>
    <property type="match status" value="1"/>
</dbReference>
<keyword evidence="6" id="KW-1185">Reference proteome</keyword>
<sequence length="274" mass="29739">MSSAAPQPASGPAPRPVAESEIEFRDVRHHYTTDGGSSVAALSTVDLEIPRGQFVCVVGPSGCGKTTLLKMIAGFLTPTEGTVLANGDRVQGPAAGRGVVFQNANLYPWFSVLDNVALGLRIRGMGKAERRERASHFLETVGLQDFADSRPYELSGGMQQRAQIARVLATDPDIILMDEPFGALDAITRDKLQADLLEIHRSQHKTIFFITHDVDEAVFLGNRVLVMSPRPGRILLDEVIDLESVLGRPPGKEMRAMPQFVALRERISGAIQAS</sequence>
<keyword evidence="3 5" id="KW-0067">ATP-binding</keyword>
<protein>
    <submittedName>
        <fullName evidence="5">ABC transporter ATP-binding protein</fullName>
    </submittedName>
</protein>
<dbReference type="SUPFAM" id="SSF52540">
    <property type="entry name" value="P-loop containing nucleoside triphosphate hydrolases"/>
    <property type="match status" value="1"/>
</dbReference>
<reference evidence="5" key="1">
    <citation type="submission" date="2022-05" db="EMBL/GenBank/DDBJ databases">
        <title>Genomic analysis of Brachybacterium sp. CBA3104.</title>
        <authorList>
            <person name="Roh S.W."/>
            <person name="Kim Y.B."/>
            <person name="Kim Y."/>
        </authorList>
    </citation>
    <scope>NUCLEOTIDE SEQUENCE</scope>
    <source>
        <strain evidence="5">CBA3104</strain>
    </source>
</reference>
<evidence type="ECO:0000256" key="1">
    <source>
        <dbReference type="ARBA" id="ARBA00022448"/>
    </source>
</evidence>
<dbReference type="InterPro" id="IPR003439">
    <property type="entry name" value="ABC_transporter-like_ATP-bd"/>
</dbReference>
<gene>
    <name evidence="5" type="ORF">M4486_10570</name>
</gene>
<organism evidence="5 6">
    <name type="scientific">Brachybacterium kimchii</name>
    <dbReference type="NCBI Taxonomy" id="2942909"/>
    <lineage>
        <taxon>Bacteria</taxon>
        <taxon>Bacillati</taxon>
        <taxon>Actinomycetota</taxon>
        <taxon>Actinomycetes</taxon>
        <taxon>Micrococcales</taxon>
        <taxon>Dermabacteraceae</taxon>
        <taxon>Brachybacterium</taxon>
    </lineage>
</organism>
<dbReference type="InterPro" id="IPR003593">
    <property type="entry name" value="AAA+_ATPase"/>
</dbReference>